<proteinExistence type="predicted"/>
<feature type="region of interest" description="Disordered" evidence="1">
    <location>
        <begin position="164"/>
        <end position="183"/>
    </location>
</feature>
<dbReference type="GO" id="GO:0004672">
    <property type="term" value="F:protein kinase activity"/>
    <property type="evidence" value="ECO:0007669"/>
    <property type="project" value="InterPro"/>
</dbReference>
<dbReference type="SUPFAM" id="SSF56112">
    <property type="entry name" value="Protein kinase-like (PK-like)"/>
    <property type="match status" value="1"/>
</dbReference>
<protein>
    <submittedName>
        <fullName evidence="2">Uncharacterized protein</fullName>
    </submittedName>
</protein>
<dbReference type="InterPro" id="IPR000719">
    <property type="entry name" value="Prot_kinase_dom"/>
</dbReference>
<evidence type="ECO:0000313" key="2">
    <source>
        <dbReference type="EMBL" id="CAH1788788.1"/>
    </source>
</evidence>
<dbReference type="Gene3D" id="1.25.10.10">
    <property type="entry name" value="Leucine-rich Repeat Variant"/>
    <property type="match status" value="2"/>
</dbReference>
<gene>
    <name evidence="2" type="ORF">OFUS_LOCUS14252</name>
</gene>
<comment type="caution">
    <text evidence="2">The sequence shown here is derived from an EMBL/GenBank/DDBJ whole genome shotgun (WGS) entry which is preliminary data.</text>
</comment>
<feature type="region of interest" description="Disordered" evidence="1">
    <location>
        <begin position="294"/>
        <end position="313"/>
    </location>
</feature>
<dbReference type="InterPro" id="IPR011989">
    <property type="entry name" value="ARM-like"/>
</dbReference>
<dbReference type="OrthoDB" id="24822at2759"/>
<evidence type="ECO:0000313" key="3">
    <source>
        <dbReference type="Proteomes" id="UP000749559"/>
    </source>
</evidence>
<name>A0A8J1UFN3_OWEFU</name>
<dbReference type="Pfam" id="PF23606">
    <property type="entry name" value="HEAT_ULK4"/>
    <property type="match status" value="1"/>
</dbReference>
<dbReference type="GO" id="GO:0005524">
    <property type="term" value="F:ATP binding"/>
    <property type="evidence" value="ECO:0007669"/>
    <property type="project" value="InterPro"/>
</dbReference>
<dbReference type="SUPFAM" id="SSF48371">
    <property type="entry name" value="ARM repeat"/>
    <property type="match status" value="1"/>
</dbReference>
<dbReference type="InterPro" id="IPR045906">
    <property type="entry name" value="ULK4"/>
</dbReference>
<organism evidence="2 3">
    <name type="scientific">Owenia fusiformis</name>
    <name type="common">Polychaete worm</name>
    <dbReference type="NCBI Taxonomy" id="6347"/>
    <lineage>
        <taxon>Eukaryota</taxon>
        <taxon>Metazoa</taxon>
        <taxon>Spiralia</taxon>
        <taxon>Lophotrochozoa</taxon>
        <taxon>Annelida</taxon>
        <taxon>Polychaeta</taxon>
        <taxon>Sedentaria</taxon>
        <taxon>Canalipalpata</taxon>
        <taxon>Sabellida</taxon>
        <taxon>Oweniida</taxon>
        <taxon>Oweniidae</taxon>
        <taxon>Owenia</taxon>
    </lineage>
</organism>
<evidence type="ECO:0000256" key="1">
    <source>
        <dbReference type="SAM" id="MobiDB-lite"/>
    </source>
</evidence>
<dbReference type="InterPro" id="IPR056981">
    <property type="entry name" value="HEAT_ULK4_RUNKEL"/>
</dbReference>
<dbReference type="Proteomes" id="UP000749559">
    <property type="component" value="Unassembled WGS sequence"/>
</dbReference>
<accession>A0A8J1UFN3</accession>
<dbReference type="PANTHER" id="PTHR46240:SF1">
    <property type="entry name" value="SERINE_THREONINE-PROTEIN KINASE ULK4"/>
    <property type="match status" value="1"/>
</dbReference>
<dbReference type="EMBL" id="CAIIXF020000007">
    <property type="protein sequence ID" value="CAH1788788.1"/>
    <property type="molecule type" value="Genomic_DNA"/>
</dbReference>
<sequence length="1288" mass="142686">MENFVLYEEIGSSETSHVYKGRRKGTITFLAIHCVDKCKRAEITNTVRLTYEVEHTNIVKFHEWYETSNHLWLVVELCTGGSLATIISQDHNLPESSIRKFGVDLVLGLQYIHSNEIVFSDLKPSKVLLDSTGHLKYGDFGLARLAGEDLGAVFEQYAEASETWSTENSDKGRTTPMKGTQGSPNYMAPECLLGEPPSQASDMWSLGCVLYEMYAGHPPFVCEDFREHVTLVTTTDFPPPKVKGSRLSSKPSPDFLDLLGKLLKRKPVERLNWSGLIKHPFWNGVLAELSEGLTSRPGTSLSPGTGVSESNRDSVSQFKAASVMGKIKGLDVDIDTGGSSMTAVSPLPDMMESMRPKSVAEGNTEEPVFALSSHVCPGDENDERITSPQKPNQQHNMKTMLLNTQADNQEDDLTETPALIEDIIFHDSDLLVTPIVDNPKIQKPGNLKYDNKTLPVPPYSVEKILSTSRKDKQKHLDLILDTLATPEKGPPSQKRMHFLNYVTAICYNDELASYLMNKGIIGSLVKHIKDNSTLELRVRLARTIAVMSNNTSILLDSTKLAEAVSMLSDVIRDNFRNSKVKQALLPALGELVFLIAKQEEAKGESVDNWLIPSMTFTLITRCLREGEDAIVNHYAAKIVENLLSTTGQYANKLVANDVGQFLWYIFTHSTVDALRITAITALCRISRCSVNIFQSIIDKVGLPKILDTLSIGVSKIQQALVTMFGLLLSTGSHVSRLWQDKSFIQKVMRLLESQSAVVRGKAYVVTTKIISSNPEMFLTCCQMRLVMYVERDSRRSNPSKSQSTANVDYLVQCLSFLIDSIVRTVPRVCGDVVSALDAVHGRKHPSSAQAKDLKTSVPMVPVILHLITSQVFRPRIVGGMFLHNMGSILKHVKELDAGETNIDSAVGASGSQEFIHTVFSIIEAIVQHQTILTEHHVIIVDSLLAPLSQLITSSNGDTRVFCLRLFTEIATTYLGEQQLNITLDEESSVKLQGIIVDALLPQYEQILLDQDPLPAYGLKLLLALLEQNQTFVKKFEELGLVAVLFQVLLDHQTTPVSVTMQSIVGIVNHLVAHRDTNMKDLYDQGLVDHITNLFIEVTSICMDPEEPTGDLKTAVAMLQLLLDTMHCILKFVSDYVRKALQAKKGGSTGYEAERAEQLLLTNKPLTDVLSLLTQLLCHDDTDIQELSLKCLSIMTQLFGGENPDAMSNENMECYSNALRVADSKKQKLILRIIKRLISVEHQHADSIREDGGHLVDTLRDLCQTASSHADVALSSLASELLKLTGHLT</sequence>
<dbReference type="PROSITE" id="PS50011">
    <property type="entry name" value="PROTEIN_KINASE_DOM"/>
    <property type="match status" value="1"/>
</dbReference>
<reference evidence="2" key="1">
    <citation type="submission" date="2022-03" db="EMBL/GenBank/DDBJ databases">
        <authorList>
            <person name="Martin C."/>
        </authorList>
    </citation>
    <scope>NUCLEOTIDE SEQUENCE</scope>
</reference>
<dbReference type="InterPro" id="IPR016024">
    <property type="entry name" value="ARM-type_fold"/>
</dbReference>
<dbReference type="PANTHER" id="PTHR46240">
    <property type="entry name" value="SER/THR PROTEIN KINASE ULK4"/>
    <property type="match status" value="1"/>
</dbReference>
<dbReference type="CDD" id="cd14010">
    <property type="entry name" value="STKc_ULK4"/>
    <property type="match status" value="1"/>
</dbReference>
<dbReference type="InterPro" id="IPR011009">
    <property type="entry name" value="Kinase-like_dom_sf"/>
</dbReference>
<dbReference type="Gene3D" id="1.10.510.10">
    <property type="entry name" value="Transferase(Phosphotransferase) domain 1"/>
    <property type="match status" value="1"/>
</dbReference>
<dbReference type="Pfam" id="PF00069">
    <property type="entry name" value="Pkinase"/>
    <property type="match status" value="1"/>
</dbReference>
<keyword evidence="3" id="KW-1185">Reference proteome</keyword>